<dbReference type="GO" id="GO:0008703">
    <property type="term" value="F:5-amino-6-(5-phosphoribosylamino)uracil reductase activity"/>
    <property type="evidence" value="ECO:0007669"/>
    <property type="project" value="InterPro"/>
</dbReference>
<dbReference type="PANTHER" id="PTHR38011:SF7">
    <property type="entry name" value="2,5-DIAMINO-6-RIBOSYLAMINO-4(3H)-PYRIMIDINONE 5'-PHOSPHATE REDUCTASE"/>
    <property type="match status" value="1"/>
</dbReference>
<evidence type="ECO:0000313" key="5">
    <source>
        <dbReference type="EMBL" id="RFD25956.1"/>
    </source>
</evidence>
<dbReference type="NCBIfam" id="NF010664">
    <property type="entry name" value="PRK14059.1-2"/>
    <property type="match status" value="1"/>
</dbReference>
<dbReference type="Proteomes" id="UP000258522">
    <property type="component" value="Unassembled WGS sequence"/>
</dbReference>
<evidence type="ECO:0000256" key="2">
    <source>
        <dbReference type="ARBA" id="ARBA00022857"/>
    </source>
</evidence>
<dbReference type="RefSeq" id="WP_116540021.1">
    <property type="nucleotide sequence ID" value="NZ_QAYL01000008.1"/>
</dbReference>
<dbReference type="InterPro" id="IPR002734">
    <property type="entry name" value="RibDG_C"/>
</dbReference>
<dbReference type="Pfam" id="PF01872">
    <property type="entry name" value="RibD_C"/>
    <property type="match status" value="1"/>
</dbReference>
<sequence>MPDFETSPTASTTADKAAQTPLQMLDSGRYLYDDELPQLYGYPPERDGVWVRANFITSVDGGATADDKTGAMAGPGDQFVFNILRELADVIVVGAGTVRIEGYSGAHLPVAQRQQRQARGQSEVPRLAIITKLGRLDRDMAVFTHTEVTPLVLTCTAAAKELRSRLIDLADVLDCSGDDPSKVDEATALTTLQVRGLRRILTEGGPMLLGSFIQRSMLDELCLTIAPLLVGGLAQRIVTGQGQLLTRMRCAHVLTDDAGYLYTRYVKA</sequence>
<evidence type="ECO:0000256" key="1">
    <source>
        <dbReference type="ARBA" id="ARBA00005104"/>
    </source>
</evidence>
<dbReference type="GO" id="GO:0009231">
    <property type="term" value="P:riboflavin biosynthetic process"/>
    <property type="evidence" value="ECO:0007669"/>
    <property type="project" value="InterPro"/>
</dbReference>
<dbReference type="Gene3D" id="3.40.430.10">
    <property type="entry name" value="Dihydrofolate Reductase, subunit A"/>
    <property type="match status" value="1"/>
</dbReference>
<dbReference type="SUPFAM" id="SSF53597">
    <property type="entry name" value="Dihydrofolate reductase-like"/>
    <property type="match status" value="1"/>
</dbReference>
<gene>
    <name evidence="5" type="ORF">MUBE_07110</name>
</gene>
<dbReference type="InterPro" id="IPR050765">
    <property type="entry name" value="Riboflavin_Biosynth_HTPR"/>
</dbReference>
<proteinExistence type="predicted"/>
<dbReference type="AlphaFoldDB" id="A0A3E1HHM0"/>
<feature type="domain" description="Bacterial bifunctional deaminase-reductase C-terminal" evidence="4">
    <location>
        <begin position="50"/>
        <end position="261"/>
    </location>
</feature>
<accession>A0A3E1HHM0</accession>
<dbReference type="EMBL" id="QAYL01000008">
    <property type="protein sequence ID" value="RFD25956.1"/>
    <property type="molecule type" value="Genomic_DNA"/>
</dbReference>
<comment type="pathway">
    <text evidence="1">Cofactor biosynthesis; riboflavin biosynthesis.</text>
</comment>
<organism evidence="5 6">
    <name type="scientific">Mycobacterium uberis</name>
    <dbReference type="NCBI Taxonomy" id="2162698"/>
    <lineage>
        <taxon>Bacteria</taxon>
        <taxon>Bacillati</taxon>
        <taxon>Actinomycetota</taxon>
        <taxon>Actinomycetes</taxon>
        <taxon>Mycobacteriales</taxon>
        <taxon>Mycobacteriaceae</taxon>
        <taxon>Mycobacterium</taxon>
    </lineage>
</organism>
<dbReference type="NCBIfam" id="NF010665">
    <property type="entry name" value="PRK14059.1-4"/>
    <property type="match status" value="1"/>
</dbReference>
<evidence type="ECO:0000256" key="3">
    <source>
        <dbReference type="ARBA" id="ARBA00023002"/>
    </source>
</evidence>
<protein>
    <submittedName>
        <fullName evidence="5">Pyrimidine reductase family protein</fullName>
    </submittedName>
</protein>
<evidence type="ECO:0000313" key="6">
    <source>
        <dbReference type="Proteomes" id="UP000258522"/>
    </source>
</evidence>
<keyword evidence="2" id="KW-0521">NADP</keyword>
<keyword evidence="6" id="KW-1185">Reference proteome</keyword>
<dbReference type="PANTHER" id="PTHR38011">
    <property type="entry name" value="DIHYDROFOLATE REDUCTASE FAMILY PROTEIN (AFU_ORTHOLOGUE AFUA_8G06820)"/>
    <property type="match status" value="1"/>
</dbReference>
<keyword evidence="3" id="KW-0560">Oxidoreductase</keyword>
<name>A0A3E1HHM0_9MYCO</name>
<reference evidence="5 6" key="1">
    <citation type="submission" date="2018-07" db="EMBL/GenBank/DDBJ databases">
        <title>Whole genome sequence of Mycobacterium uberis.</title>
        <authorList>
            <person name="Benjak A."/>
        </authorList>
    </citation>
    <scope>NUCLEOTIDE SEQUENCE [LARGE SCALE GENOMIC DNA]</scope>
    <source>
        <strain evidence="5 6">Jura</strain>
    </source>
</reference>
<comment type="caution">
    <text evidence="5">The sequence shown here is derived from an EMBL/GenBank/DDBJ whole genome shotgun (WGS) entry which is preliminary data.</text>
</comment>
<dbReference type="OrthoDB" id="5243299at2"/>
<evidence type="ECO:0000259" key="4">
    <source>
        <dbReference type="Pfam" id="PF01872"/>
    </source>
</evidence>
<dbReference type="InterPro" id="IPR024072">
    <property type="entry name" value="DHFR-like_dom_sf"/>
</dbReference>